<reference evidence="7 8" key="1">
    <citation type="submission" date="2012-01" db="EMBL/GenBank/DDBJ databases">
        <title>Improved High-Quality Draft sequence of Metallosphaera yellowstonensis MK1.</title>
        <authorList>
            <consortium name="US DOE Joint Genome Institute"/>
            <person name="Lucas S."/>
            <person name="Han J."/>
            <person name="Cheng J.-F."/>
            <person name="Goodwin L."/>
            <person name="Pitluck S."/>
            <person name="Peters L."/>
            <person name="Teshima H."/>
            <person name="Detter J.C."/>
            <person name="Han C."/>
            <person name="Tapia R."/>
            <person name="Land M."/>
            <person name="Hauser L."/>
            <person name="Kyrpides N."/>
            <person name="Kozubal M."/>
            <person name="Macur R.E."/>
            <person name="Jay Z."/>
            <person name="Inskeep W."/>
            <person name="Woyke T."/>
        </authorList>
    </citation>
    <scope>NUCLEOTIDE SEQUENCE [LARGE SCALE GENOMIC DNA]</scope>
    <source>
        <strain evidence="7 8">MK1</strain>
    </source>
</reference>
<dbReference type="SMART" id="SM00382">
    <property type="entry name" value="AAA"/>
    <property type="match status" value="1"/>
</dbReference>
<dbReference type="GO" id="GO:0005737">
    <property type="term" value="C:cytoplasm"/>
    <property type="evidence" value="ECO:0007669"/>
    <property type="project" value="UniProtKB-SubCell"/>
</dbReference>
<accession>H2C8B1</accession>
<dbReference type="Gene3D" id="1.20.58.80">
    <property type="entry name" value="Phosphotransferase system, lactose/cellobiose-type IIA subunit"/>
    <property type="match status" value="1"/>
</dbReference>
<dbReference type="NCBIfam" id="NF041006">
    <property type="entry name" value="cell_div_CdvC"/>
    <property type="match status" value="1"/>
</dbReference>
<evidence type="ECO:0000256" key="3">
    <source>
        <dbReference type="ARBA" id="ARBA00022741"/>
    </source>
</evidence>
<dbReference type="SUPFAM" id="SSF116846">
    <property type="entry name" value="MIT domain"/>
    <property type="match status" value="1"/>
</dbReference>
<comment type="subcellular location">
    <subcellularLocation>
        <location evidence="1">Cytoplasm</location>
    </subcellularLocation>
</comment>
<dbReference type="CDD" id="cd19509">
    <property type="entry name" value="RecA-like_VPS4-like"/>
    <property type="match status" value="1"/>
</dbReference>
<keyword evidence="2" id="KW-0963">Cytoplasm</keyword>
<dbReference type="InterPro" id="IPR050304">
    <property type="entry name" value="MT-severing_AAA_ATPase"/>
</dbReference>
<dbReference type="Gene3D" id="3.40.50.300">
    <property type="entry name" value="P-loop containing nucleotide triphosphate hydrolases"/>
    <property type="match status" value="1"/>
</dbReference>
<dbReference type="SUPFAM" id="SSF52540">
    <property type="entry name" value="P-loop containing nucleoside triphosphate hydrolases"/>
    <property type="match status" value="1"/>
</dbReference>
<protein>
    <submittedName>
        <fullName evidence="7">AAA+ family ATPase</fullName>
    </submittedName>
</protein>
<dbReference type="InterPro" id="IPR027417">
    <property type="entry name" value="P-loop_NTPase"/>
</dbReference>
<dbReference type="InterPro" id="IPR003593">
    <property type="entry name" value="AAA+_ATPase"/>
</dbReference>
<dbReference type="FunFam" id="1.10.8.60:FF:000313">
    <property type="entry name" value="AAA ATPase, central domain protein"/>
    <property type="match status" value="1"/>
</dbReference>
<dbReference type="InterPro" id="IPR036181">
    <property type="entry name" value="MIT_dom_sf"/>
</dbReference>
<name>H2C8B1_9CREN</name>
<gene>
    <name evidence="7" type="ORF">MetMK1DRAFT_00028190</name>
</gene>
<dbReference type="InterPro" id="IPR007330">
    <property type="entry name" value="MIT_dom"/>
</dbReference>
<dbReference type="Pfam" id="PF00004">
    <property type="entry name" value="AAA"/>
    <property type="match status" value="1"/>
</dbReference>
<dbReference type="InterPro" id="IPR054951">
    <property type="entry name" value="cell_div_CdvC"/>
</dbReference>
<dbReference type="Gene3D" id="1.10.8.60">
    <property type="match status" value="1"/>
</dbReference>
<dbReference type="SMART" id="SM00745">
    <property type="entry name" value="MIT"/>
    <property type="match status" value="1"/>
</dbReference>
<dbReference type="InterPro" id="IPR041569">
    <property type="entry name" value="AAA_lid_3"/>
</dbReference>
<dbReference type="AlphaFoldDB" id="H2C8B1"/>
<dbReference type="eggNOG" id="arCOG01307">
    <property type="taxonomic scope" value="Archaea"/>
</dbReference>
<evidence type="ECO:0000256" key="4">
    <source>
        <dbReference type="ARBA" id="ARBA00022840"/>
    </source>
</evidence>
<dbReference type="OrthoDB" id="77269at2157"/>
<dbReference type="Pfam" id="PF17862">
    <property type="entry name" value="AAA_lid_3"/>
    <property type="match status" value="1"/>
</dbReference>
<dbReference type="PANTHER" id="PTHR23074:SF83">
    <property type="entry name" value="VACUOLAR PROTEIN SORTING-ASSOCIATED PROTEIN 4A"/>
    <property type="match status" value="1"/>
</dbReference>
<evidence type="ECO:0000313" key="8">
    <source>
        <dbReference type="Proteomes" id="UP000003980"/>
    </source>
</evidence>
<feature type="domain" description="AAA+ ATPase" evidence="5">
    <location>
        <begin position="131"/>
        <end position="272"/>
    </location>
</feature>
<dbReference type="EMBL" id="JH597770">
    <property type="protein sequence ID" value="EHP68387.1"/>
    <property type="molecule type" value="Genomic_DNA"/>
</dbReference>
<dbReference type="Proteomes" id="UP000003980">
    <property type="component" value="Unassembled WGS sequence"/>
</dbReference>
<dbReference type="STRING" id="671065.MetMK1DRAFT_00028190"/>
<dbReference type="RefSeq" id="WP_009074740.1">
    <property type="nucleotide sequence ID" value="NZ_JH597770.1"/>
</dbReference>
<sequence>MSGQVLLEEMARKYAIAAVRADKEGRREDAISNYRKAIEVLTQIVTLYPDIVARNAYEQMISEYKRRLEVLTQALPEGGANEDDKVEEELVMKEKPKVTLSEIVGLEDVKEALKEAVIYPSKRPDLFPLGWPRGILLYGPPGCGKTMIAAAVANELDCEFIHVDAASIMSKWLGEAEKNVSKVFKTAREVSKKENKPAIIFIDELDALLASYVSEVGGEARVRNQFLKEMDGLADKNENTMVYVIGATNKPWRLDEPFLRRFQKRIYVTLPDKAHRLELLRHYTSKVKLDPNVNLEELANMTEGYTASDIRDIVQSAHMRVVKEMFERNLHEPRAITMEDFKEVLRVRKPSVNQEMIKAFEAWHEKFKAL</sequence>
<proteinExistence type="predicted"/>
<evidence type="ECO:0000256" key="2">
    <source>
        <dbReference type="ARBA" id="ARBA00022490"/>
    </source>
</evidence>
<keyword evidence="3" id="KW-0547">Nucleotide-binding</keyword>
<dbReference type="FunFam" id="3.40.50.300:FF:001054">
    <property type="entry name" value="ATPase, AAA family, putative"/>
    <property type="match status" value="1"/>
</dbReference>
<evidence type="ECO:0000259" key="6">
    <source>
        <dbReference type="SMART" id="SM00745"/>
    </source>
</evidence>
<dbReference type="GO" id="GO:0005524">
    <property type="term" value="F:ATP binding"/>
    <property type="evidence" value="ECO:0007669"/>
    <property type="project" value="UniProtKB-KW"/>
</dbReference>
<organism evidence="7 8">
    <name type="scientific">Metallosphaera yellowstonensis MK1</name>
    <dbReference type="NCBI Taxonomy" id="671065"/>
    <lineage>
        <taxon>Archaea</taxon>
        <taxon>Thermoproteota</taxon>
        <taxon>Thermoprotei</taxon>
        <taxon>Sulfolobales</taxon>
        <taxon>Sulfolobaceae</taxon>
        <taxon>Metallosphaera</taxon>
    </lineage>
</organism>
<dbReference type="Pfam" id="PF04212">
    <property type="entry name" value="MIT"/>
    <property type="match status" value="1"/>
</dbReference>
<dbReference type="HOGENOM" id="CLU_000688_21_2_2"/>
<dbReference type="PANTHER" id="PTHR23074">
    <property type="entry name" value="AAA DOMAIN-CONTAINING"/>
    <property type="match status" value="1"/>
</dbReference>
<evidence type="ECO:0000313" key="7">
    <source>
        <dbReference type="EMBL" id="EHP68387.1"/>
    </source>
</evidence>
<keyword evidence="8" id="KW-1185">Reference proteome</keyword>
<dbReference type="InterPro" id="IPR003959">
    <property type="entry name" value="ATPase_AAA_core"/>
</dbReference>
<evidence type="ECO:0000256" key="1">
    <source>
        <dbReference type="ARBA" id="ARBA00004496"/>
    </source>
</evidence>
<evidence type="ECO:0000259" key="5">
    <source>
        <dbReference type="SMART" id="SM00382"/>
    </source>
</evidence>
<feature type="domain" description="MIT" evidence="6">
    <location>
        <begin position="4"/>
        <end position="81"/>
    </location>
</feature>
<keyword evidence="4" id="KW-0067">ATP-binding</keyword>
<dbReference type="GO" id="GO:0016887">
    <property type="term" value="F:ATP hydrolysis activity"/>
    <property type="evidence" value="ECO:0007669"/>
    <property type="project" value="InterPro"/>
</dbReference>